<dbReference type="PANTHER" id="PTHR37540">
    <property type="entry name" value="TRANSCRIPTION FACTOR (ACR-2), PUTATIVE-RELATED-RELATED"/>
    <property type="match status" value="1"/>
</dbReference>
<dbReference type="Pfam" id="PF11951">
    <property type="entry name" value="Fungal_trans_2"/>
    <property type="match status" value="1"/>
</dbReference>
<dbReference type="AlphaFoldDB" id="A0A1L7XR43"/>
<evidence type="ECO:0000313" key="3">
    <source>
        <dbReference type="Proteomes" id="UP000184330"/>
    </source>
</evidence>
<evidence type="ECO:0000256" key="1">
    <source>
        <dbReference type="SAM" id="MobiDB-lite"/>
    </source>
</evidence>
<dbReference type="Proteomes" id="UP000184330">
    <property type="component" value="Unassembled WGS sequence"/>
</dbReference>
<dbReference type="InterPro" id="IPR021858">
    <property type="entry name" value="Fun_TF"/>
</dbReference>
<gene>
    <name evidence="2" type="ORF">PAC_17430</name>
</gene>
<sequence>MTTSSPTFLVFDSKTGSKSEDGGLIYCSSEAANVQWPKSVRRGRPRKDITGHGRSSKYPSKEVARPSKKHYEFVDCSDGRRPTDPGSRKFVRTHVMHNYRRQKQIDAQAKPGLQDMEIESRHNDAETIMELERPRILSLESWSRDPFNSFSIKMQPYMHELLHLYVSVVADHAYKIEAYWGLNPIKKLWVPLALTDPALLNSVLFCSDQFRAITNGQKERPSAINHLKRTIQILNERLQNPSQEISDSTIAAVALLALTEQSSGNQANWNIHMKGIKRMVEMRGGLSAFACNPILHDMLCRADIWGSVYRLSKPYLQMESRMVEPSLLRGCDETRGTLAPGFQAVYDDYGFDSDLFDILCTLHTVTRDMDIANPPKSDIIPLELRKRMRSVQYCLLSRGDCNDISGSGDQFPKACHLGVLLYLSTIQNGFWVSWVNKQLIWQLKSCLRRASFATSSMRALRLWLLVLAGSLVLDPNERLWFVCSIVEAVSQLSLSNWCDAKLLLETFAWTGKIQDKSSQDLWDETMRMQHILRE</sequence>
<dbReference type="PANTHER" id="PTHR37540:SF5">
    <property type="entry name" value="TRANSCRIPTION FACTOR DOMAIN-CONTAINING PROTEIN"/>
    <property type="match status" value="1"/>
</dbReference>
<feature type="region of interest" description="Disordered" evidence="1">
    <location>
        <begin position="39"/>
        <end position="66"/>
    </location>
</feature>
<dbReference type="OrthoDB" id="4158087at2759"/>
<dbReference type="EMBL" id="FJOG01000044">
    <property type="protein sequence ID" value="CZR67531.1"/>
    <property type="molecule type" value="Genomic_DNA"/>
</dbReference>
<accession>A0A1L7XR43</accession>
<reference evidence="2 3" key="1">
    <citation type="submission" date="2016-03" db="EMBL/GenBank/DDBJ databases">
        <authorList>
            <person name="Ploux O."/>
        </authorList>
    </citation>
    <scope>NUCLEOTIDE SEQUENCE [LARGE SCALE GENOMIC DNA]</scope>
    <source>
        <strain evidence="2 3">UAMH 11012</strain>
    </source>
</reference>
<name>A0A1L7XR43_9HELO</name>
<evidence type="ECO:0000313" key="2">
    <source>
        <dbReference type="EMBL" id="CZR67531.1"/>
    </source>
</evidence>
<organism evidence="2 3">
    <name type="scientific">Phialocephala subalpina</name>
    <dbReference type="NCBI Taxonomy" id="576137"/>
    <lineage>
        <taxon>Eukaryota</taxon>
        <taxon>Fungi</taxon>
        <taxon>Dikarya</taxon>
        <taxon>Ascomycota</taxon>
        <taxon>Pezizomycotina</taxon>
        <taxon>Leotiomycetes</taxon>
        <taxon>Helotiales</taxon>
        <taxon>Mollisiaceae</taxon>
        <taxon>Phialocephala</taxon>
        <taxon>Phialocephala fortinii species complex</taxon>
    </lineage>
</organism>
<protein>
    <submittedName>
        <fullName evidence="2">Uncharacterized protein</fullName>
    </submittedName>
</protein>
<proteinExistence type="predicted"/>
<keyword evidence="3" id="KW-1185">Reference proteome</keyword>